<dbReference type="STRING" id="216594.MMAR_3916"/>
<dbReference type="GO" id="GO:0016788">
    <property type="term" value="F:hydrolase activity, acting on ester bonds"/>
    <property type="evidence" value="ECO:0007669"/>
    <property type="project" value="InterPro"/>
</dbReference>
<dbReference type="Pfam" id="PF07463">
    <property type="entry name" value="NUMOD4"/>
    <property type="match status" value="1"/>
</dbReference>
<dbReference type="EMBL" id="CP000854">
    <property type="protein sequence ID" value="ACC42327.1"/>
    <property type="molecule type" value="Genomic_DNA"/>
</dbReference>
<protein>
    <submittedName>
        <fullName evidence="3">Conserved hypothetical phage protein</fullName>
    </submittedName>
</protein>
<accession>B2HPH5</accession>
<dbReference type="AlphaFoldDB" id="B2HPH5"/>
<keyword evidence="4" id="KW-1185">Reference proteome</keyword>
<dbReference type="Proteomes" id="UP000001190">
    <property type="component" value="Chromosome"/>
</dbReference>
<feature type="domain" description="NUMOD4" evidence="1">
    <location>
        <begin position="21"/>
        <end position="80"/>
    </location>
</feature>
<dbReference type="SUPFAM" id="SSF54060">
    <property type="entry name" value="His-Me finger endonucleases"/>
    <property type="match status" value="1"/>
</dbReference>
<dbReference type="HOGENOM" id="CLU_099810_2_0_11"/>
<evidence type="ECO:0000313" key="3">
    <source>
        <dbReference type="EMBL" id="ACC42327.1"/>
    </source>
</evidence>
<dbReference type="Pfam" id="PF13392">
    <property type="entry name" value="HNH_3"/>
    <property type="match status" value="1"/>
</dbReference>
<dbReference type="InterPro" id="IPR003615">
    <property type="entry name" value="HNH_nuc"/>
</dbReference>
<dbReference type="RefSeq" id="WP_012395513.1">
    <property type="nucleotide sequence ID" value="NC_010612.1"/>
</dbReference>
<organism evidence="3 4">
    <name type="scientific">Mycobacterium marinum (strain ATCC BAA-535 / M)</name>
    <dbReference type="NCBI Taxonomy" id="216594"/>
    <lineage>
        <taxon>Bacteria</taxon>
        <taxon>Bacillati</taxon>
        <taxon>Actinomycetota</taxon>
        <taxon>Actinomycetes</taxon>
        <taxon>Mycobacteriales</taxon>
        <taxon>Mycobacteriaceae</taxon>
        <taxon>Mycobacterium</taxon>
        <taxon>Mycobacterium ulcerans group</taxon>
    </lineage>
</organism>
<dbReference type="OrthoDB" id="6631788at2"/>
<feature type="domain" description="HNH nuclease" evidence="2">
    <location>
        <begin position="90"/>
        <end position="134"/>
    </location>
</feature>
<evidence type="ECO:0000259" key="2">
    <source>
        <dbReference type="Pfam" id="PF13392"/>
    </source>
</evidence>
<sequence>MHDLDDDDRDPYPPPWHAGREAWRPVIGYEGWYEVSDQGRVRSVDRWIPYRDESSRRSRFHRGKILAVDTKGRYPRVTLRRHQHFKKTGIHQLVCAAFHGPCPSWATEIRHLNGDAFDARPENLAWGTHSENMQDKIRHGNNHLLTRDHCPHGHGWTEENTYRPPNGRGRICRECTRITNRAAYHRRKAVNPGA</sequence>
<dbReference type="InterPro" id="IPR010902">
    <property type="entry name" value="NUMOD4"/>
</dbReference>
<dbReference type="Gene3D" id="3.90.75.20">
    <property type="match status" value="1"/>
</dbReference>
<dbReference type="InterPro" id="IPR044925">
    <property type="entry name" value="His-Me_finger_sf"/>
</dbReference>
<reference evidence="3 4" key="1">
    <citation type="journal article" date="2008" name="Genome Res.">
        <title>Insights from the complete genome sequence of Mycobacterium marinum on the evolution of Mycobacterium tuberculosis.</title>
        <authorList>
            <person name="Stinear T.P."/>
            <person name="Seemann T."/>
            <person name="Harrison P.F."/>
            <person name="Jenkin G.A."/>
            <person name="Davies J.K."/>
            <person name="Johnson P.D."/>
            <person name="Abdellah Z."/>
            <person name="Arrowsmith C."/>
            <person name="Chillingworth T."/>
            <person name="Churcher C."/>
            <person name="Clarke K."/>
            <person name="Cronin A."/>
            <person name="Davis P."/>
            <person name="Goodhead I."/>
            <person name="Holroyd N."/>
            <person name="Jagels K."/>
            <person name="Lord A."/>
            <person name="Moule S."/>
            <person name="Mungall K."/>
            <person name="Norbertczak H."/>
            <person name="Quail M.A."/>
            <person name="Rabbinowitsch E."/>
            <person name="Walker D."/>
            <person name="White B."/>
            <person name="Whitehead S."/>
            <person name="Small P.L."/>
            <person name="Brosch R."/>
            <person name="Ramakrishnan L."/>
            <person name="Fischbach M.A."/>
            <person name="Parkhill J."/>
            <person name="Cole S.T."/>
        </authorList>
    </citation>
    <scope>NUCLEOTIDE SEQUENCE [LARGE SCALE GENOMIC DNA]</scope>
    <source>
        <strain evidence="4">ATCC BAA-535 / M</strain>
    </source>
</reference>
<proteinExistence type="predicted"/>
<evidence type="ECO:0000259" key="1">
    <source>
        <dbReference type="Pfam" id="PF07463"/>
    </source>
</evidence>
<gene>
    <name evidence="3" type="ordered locus">MMAR_3916</name>
</gene>
<name>B2HPH5_MYCMM</name>
<dbReference type="KEGG" id="mmi:MMAR_3916"/>
<evidence type="ECO:0000313" key="4">
    <source>
        <dbReference type="Proteomes" id="UP000001190"/>
    </source>
</evidence>